<feature type="transmembrane region" description="Helical" evidence="1">
    <location>
        <begin position="164"/>
        <end position="184"/>
    </location>
</feature>
<evidence type="ECO:0000313" key="3">
    <source>
        <dbReference type="Proteomes" id="UP000001861"/>
    </source>
</evidence>
<feature type="transmembrane region" description="Helical" evidence="1">
    <location>
        <begin position="115"/>
        <end position="135"/>
    </location>
</feature>
<sequence length="319" mass="35595">MIADQSFVAWKAIISVLYGLGVGTSAARLAFRQFKSKNLWKDDWFAFPLPILATILAVVIWPLYQERDSHDEIPRQKAQYWLMSISWLLALWCTRIGLSITLSRQAPLKNSARNTGFRVAVFFAVLLVGSLAWSITMGCEHYSRLRKKARSVAYCNGGKEEFSIANFVATFLSAIVLIGTSLWFRFKKSSDLSVSQIRNFTSVLAISVVLLLGTIVHAALYFSPLVRGTNSLVVIDMAAHFELVLSIIGFNVPTLIAMFDWFIYGQDRQTNRNSNASSLPPSKNIIQLANLSEQRSSKELDDDASSISTVDSKARRAVV</sequence>
<evidence type="ECO:0000313" key="2">
    <source>
        <dbReference type="EMBL" id="EAU82937.1"/>
    </source>
</evidence>
<keyword evidence="3" id="KW-1185">Reference proteome</keyword>
<dbReference type="AlphaFoldDB" id="A8P579"/>
<evidence type="ECO:0000256" key="1">
    <source>
        <dbReference type="SAM" id="Phobius"/>
    </source>
</evidence>
<keyword evidence="1" id="KW-0812">Transmembrane</keyword>
<protein>
    <submittedName>
        <fullName evidence="2">Uncharacterized protein</fullName>
    </submittedName>
</protein>
<accession>A8P579</accession>
<dbReference type="Proteomes" id="UP000001861">
    <property type="component" value="Unassembled WGS sequence"/>
</dbReference>
<feature type="transmembrane region" description="Helical" evidence="1">
    <location>
        <begin position="84"/>
        <end position="103"/>
    </location>
</feature>
<feature type="transmembrane region" description="Helical" evidence="1">
    <location>
        <begin position="243"/>
        <end position="264"/>
    </location>
</feature>
<feature type="transmembrane region" description="Helical" evidence="1">
    <location>
        <begin position="204"/>
        <end position="223"/>
    </location>
</feature>
<keyword evidence="1" id="KW-0472">Membrane</keyword>
<feature type="transmembrane region" description="Helical" evidence="1">
    <location>
        <begin position="43"/>
        <end position="64"/>
    </location>
</feature>
<dbReference type="OrthoDB" id="2936582at2759"/>
<dbReference type="GeneID" id="6015488"/>
<keyword evidence="1" id="KW-1133">Transmembrane helix</keyword>
<reference evidence="2 3" key="1">
    <citation type="journal article" date="2010" name="Proc. Natl. Acad. Sci. U.S.A.">
        <title>Insights into evolution of multicellular fungi from the assembled chromosomes of the mushroom Coprinopsis cinerea (Coprinus cinereus).</title>
        <authorList>
            <person name="Stajich J.E."/>
            <person name="Wilke S.K."/>
            <person name="Ahren D."/>
            <person name="Au C.H."/>
            <person name="Birren B.W."/>
            <person name="Borodovsky M."/>
            <person name="Burns C."/>
            <person name="Canback B."/>
            <person name="Casselton L.A."/>
            <person name="Cheng C.K."/>
            <person name="Deng J."/>
            <person name="Dietrich F.S."/>
            <person name="Fargo D.C."/>
            <person name="Farman M.L."/>
            <person name="Gathman A.C."/>
            <person name="Goldberg J."/>
            <person name="Guigo R."/>
            <person name="Hoegger P.J."/>
            <person name="Hooker J.B."/>
            <person name="Huggins A."/>
            <person name="James T.Y."/>
            <person name="Kamada T."/>
            <person name="Kilaru S."/>
            <person name="Kodira C."/>
            <person name="Kues U."/>
            <person name="Kupfer D."/>
            <person name="Kwan H.S."/>
            <person name="Lomsadze A."/>
            <person name="Li W."/>
            <person name="Lilly W.W."/>
            <person name="Ma L.J."/>
            <person name="Mackey A.J."/>
            <person name="Manning G."/>
            <person name="Martin F."/>
            <person name="Muraguchi H."/>
            <person name="Natvig D.O."/>
            <person name="Palmerini H."/>
            <person name="Ramesh M.A."/>
            <person name="Rehmeyer C.J."/>
            <person name="Roe B.A."/>
            <person name="Shenoy N."/>
            <person name="Stanke M."/>
            <person name="Ter-Hovhannisyan V."/>
            <person name="Tunlid A."/>
            <person name="Velagapudi R."/>
            <person name="Vision T.J."/>
            <person name="Zeng Q."/>
            <person name="Zolan M.E."/>
            <person name="Pukkila P.J."/>
        </authorList>
    </citation>
    <scope>NUCLEOTIDE SEQUENCE [LARGE SCALE GENOMIC DNA]</scope>
    <source>
        <strain evidence="3">Okayama-7 / 130 / ATCC MYA-4618 / FGSC 9003</strain>
    </source>
</reference>
<dbReference type="KEGG" id="cci:CC1G_12367"/>
<proteinExistence type="predicted"/>
<dbReference type="RefSeq" id="XP_001838893.1">
    <property type="nucleotide sequence ID" value="XM_001838841.1"/>
</dbReference>
<organism evidence="2 3">
    <name type="scientific">Coprinopsis cinerea (strain Okayama-7 / 130 / ATCC MYA-4618 / FGSC 9003)</name>
    <name type="common">Inky cap fungus</name>
    <name type="synonym">Hormographiella aspergillata</name>
    <dbReference type="NCBI Taxonomy" id="240176"/>
    <lineage>
        <taxon>Eukaryota</taxon>
        <taxon>Fungi</taxon>
        <taxon>Dikarya</taxon>
        <taxon>Basidiomycota</taxon>
        <taxon>Agaricomycotina</taxon>
        <taxon>Agaricomycetes</taxon>
        <taxon>Agaricomycetidae</taxon>
        <taxon>Agaricales</taxon>
        <taxon>Agaricineae</taxon>
        <taxon>Psathyrellaceae</taxon>
        <taxon>Coprinopsis</taxon>
    </lineage>
</organism>
<dbReference type="InParanoid" id="A8P579"/>
<name>A8P579_COPC7</name>
<dbReference type="VEuPathDB" id="FungiDB:CC1G_12367"/>
<feature type="transmembrane region" description="Helical" evidence="1">
    <location>
        <begin position="12"/>
        <end position="31"/>
    </location>
</feature>
<comment type="caution">
    <text evidence="2">The sequence shown here is derived from an EMBL/GenBank/DDBJ whole genome shotgun (WGS) entry which is preliminary data.</text>
</comment>
<gene>
    <name evidence="2" type="ORF">CC1G_12367</name>
</gene>
<dbReference type="EMBL" id="AACS02000011">
    <property type="protein sequence ID" value="EAU82937.1"/>
    <property type="molecule type" value="Genomic_DNA"/>
</dbReference>